<evidence type="ECO:0000313" key="2">
    <source>
        <dbReference type="EMBL" id="KKW42627.1"/>
    </source>
</evidence>
<protein>
    <submittedName>
        <fullName evidence="2">Uncharacterized protein</fullName>
    </submittedName>
</protein>
<dbReference type="Proteomes" id="UP000033870">
    <property type="component" value="Unassembled WGS sequence"/>
</dbReference>
<keyword evidence="1" id="KW-0175">Coiled coil</keyword>
<comment type="caution">
    <text evidence="2">The sequence shown here is derived from an EMBL/GenBank/DDBJ whole genome shotgun (WGS) entry which is preliminary data.</text>
</comment>
<organism evidence="2 3">
    <name type="scientific">Candidatus Magasanikbacteria bacterium GW2011_GWA2_56_11</name>
    <dbReference type="NCBI Taxonomy" id="1619044"/>
    <lineage>
        <taxon>Bacteria</taxon>
        <taxon>Candidatus Magasanikiibacteriota</taxon>
    </lineage>
</organism>
<accession>A0A0G2AMV0</accession>
<sequence>MNEERYESVKESLLGHMRNLFEELEEEVARSHEEKYALLEDALENASDVDELRVAFEQWHSDHADEIDLGYEADEIWDMAINLETK</sequence>
<feature type="coiled-coil region" evidence="1">
    <location>
        <begin position="14"/>
        <end position="49"/>
    </location>
</feature>
<reference evidence="2 3" key="1">
    <citation type="journal article" date="2015" name="Nature">
        <title>rRNA introns, odd ribosomes, and small enigmatic genomes across a large radiation of phyla.</title>
        <authorList>
            <person name="Brown C.T."/>
            <person name="Hug L.A."/>
            <person name="Thomas B.C."/>
            <person name="Sharon I."/>
            <person name="Castelle C.J."/>
            <person name="Singh A."/>
            <person name="Wilkins M.J."/>
            <person name="Williams K.H."/>
            <person name="Banfield J.F."/>
        </authorList>
    </citation>
    <scope>NUCLEOTIDE SEQUENCE [LARGE SCALE GENOMIC DNA]</scope>
</reference>
<dbReference type="STRING" id="1619044.UY92_C0005G0049"/>
<evidence type="ECO:0000256" key="1">
    <source>
        <dbReference type="SAM" id="Coils"/>
    </source>
</evidence>
<evidence type="ECO:0000313" key="3">
    <source>
        <dbReference type="Proteomes" id="UP000033870"/>
    </source>
</evidence>
<name>A0A0G2AMV0_9BACT</name>
<dbReference type="AlphaFoldDB" id="A0A0G2AMV0"/>
<proteinExistence type="predicted"/>
<dbReference type="EMBL" id="LCRX01000005">
    <property type="protein sequence ID" value="KKW42627.1"/>
    <property type="molecule type" value="Genomic_DNA"/>
</dbReference>
<gene>
    <name evidence="2" type="ORF">UY92_C0005G0049</name>
</gene>